<name>A0A2P2MQ54_RHIMU</name>
<feature type="region of interest" description="Disordered" evidence="1">
    <location>
        <begin position="41"/>
        <end position="108"/>
    </location>
</feature>
<reference evidence="2" key="1">
    <citation type="submission" date="2018-02" db="EMBL/GenBank/DDBJ databases">
        <title>Rhizophora mucronata_Transcriptome.</title>
        <authorList>
            <person name="Meera S.P."/>
            <person name="Sreeshan A."/>
            <person name="Augustine A."/>
        </authorList>
    </citation>
    <scope>NUCLEOTIDE SEQUENCE</scope>
    <source>
        <tissue evidence="2">Leaf</tissue>
    </source>
</reference>
<organism evidence="2">
    <name type="scientific">Rhizophora mucronata</name>
    <name type="common">Asiatic mangrove</name>
    <dbReference type="NCBI Taxonomy" id="61149"/>
    <lineage>
        <taxon>Eukaryota</taxon>
        <taxon>Viridiplantae</taxon>
        <taxon>Streptophyta</taxon>
        <taxon>Embryophyta</taxon>
        <taxon>Tracheophyta</taxon>
        <taxon>Spermatophyta</taxon>
        <taxon>Magnoliopsida</taxon>
        <taxon>eudicotyledons</taxon>
        <taxon>Gunneridae</taxon>
        <taxon>Pentapetalae</taxon>
        <taxon>rosids</taxon>
        <taxon>fabids</taxon>
        <taxon>Malpighiales</taxon>
        <taxon>Rhizophoraceae</taxon>
        <taxon>Rhizophora</taxon>
    </lineage>
</organism>
<dbReference type="EMBL" id="GGEC01051846">
    <property type="protein sequence ID" value="MBX32330.1"/>
    <property type="molecule type" value="Transcribed_RNA"/>
</dbReference>
<evidence type="ECO:0000256" key="1">
    <source>
        <dbReference type="SAM" id="MobiDB-lite"/>
    </source>
</evidence>
<feature type="compositionally biased region" description="Basic and acidic residues" evidence="1">
    <location>
        <begin position="63"/>
        <end position="81"/>
    </location>
</feature>
<dbReference type="AlphaFoldDB" id="A0A2P2MQ54"/>
<sequence length="166" mass="18470">MSVAVAHCCFSVLNSTAKFRLCVSSHCHLATSHRSIALLSSRAANNGRRPSKDQRPAFSYPDKSPRDRVGVSRGRSRDEKPYSFPEGNSGRGDVGKSSQSTAFKSFGMQRKDRKELQFDLKEPVVEGGNLQDASFLNAVVKVYCTHTAPDYSLPWQKHRQYTSTGR</sequence>
<protein>
    <submittedName>
        <fullName evidence="2">Uncharacterized protein</fullName>
    </submittedName>
</protein>
<evidence type="ECO:0000313" key="2">
    <source>
        <dbReference type="EMBL" id="MBX32330.1"/>
    </source>
</evidence>
<proteinExistence type="predicted"/>
<accession>A0A2P2MQ54</accession>